<dbReference type="AlphaFoldDB" id="A0A8J4V742"/>
<evidence type="ECO:0008006" key="11">
    <source>
        <dbReference type="Google" id="ProtNLM"/>
    </source>
</evidence>
<dbReference type="GO" id="GO:0000815">
    <property type="term" value="C:ESCRT III complex"/>
    <property type="evidence" value="ECO:0007669"/>
    <property type="project" value="TreeGrafter"/>
</dbReference>
<dbReference type="Gene3D" id="1.10.287.1060">
    <property type="entry name" value="ESAT-6-like"/>
    <property type="match status" value="1"/>
</dbReference>
<dbReference type="InterPro" id="IPR005024">
    <property type="entry name" value="Snf7_fam"/>
</dbReference>
<organism evidence="9 10">
    <name type="scientific">Polysphondylium violaceum</name>
    <dbReference type="NCBI Taxonomy" id="133409"/>
    <lineage>
        <taxon>Eukaryota</taxon>
        <taxon>Amoebozoa</taxon>
        <taxon>Evosea</taxon>
        <taxon>Eumycetozoa</taxon>
        <taxon>Dictyostelia</taxon>
        <taxon>Dictyosteliales</taxon>
        <taxon>Dictyosteliaceae</taxon>
        <taxon>Polysphondylium</taxon>
    </lineage>
</organism>
<keyword evidence="6" id="KW-0472">Membrane</keyword>
<evidence type="ECO:0000256" key="3">
    <source>
        <dbReference type="ARBA" id="ARBA00022448"/>
    </source>
</evidence>
<reference evidence="9" key="1">
    <citation type="submission" date="2020-01" db="EMBL/GenBank/DDBJ databases">
        <title>Development of genomics and gene disruption for Polysphondylium violaceum indicates a role for the polyketide synthase stlB in stalk morphogenesis.</title>
        <authorList>
            <person name="Narita B."/>
            <person name="Kawabe Y."/>
            <person name="Kin K."/>
            <person name="Saito T."/>
            <person name="Gibbs R."/>
            <person name="Kuspa A."/>
            <person name="Muzny D."/>
            <person name="Queller D."/>
            <person name="Richards S."/>
            <person name="Strassman J."/>
            <person name="Sucgang R."/>
            <person name="Worley K."/>
            <person name="Schaap P."/>
        </authorList>
    </citation>
    <scope>NUCLEOTIDE SEQUENCE</scope>
    <source>
        <strain evidence="9">QSvi11</strain>
    </source>
</reference>
<dbReference type="GO" id="GO:0006900">
    <property type="term" value="P:vesicle budding from membrane"/>
    <property type="evidence" value="ECO:0007669"/>
    <property type="project" value="TreeGrafter"/>
</dbReference>
<evidence type="ECO:0000256" key="2">
    <source>
        <dbReference type="ARBA" id="ARBA00006190"/>
    </source>
</evidence>
<comment type="subcellular location">
    <subcellularLocation>
        <location evidence="1">Endosome membrane</location>
    </subcellularLocation>
</comment>
<gene>
    <name evidence="9" type="ORF">CYY_005130</name>
</gene>
<dbReference type="Pfam" id="PF03357">
    <property type="entry name" value="Snf7"/>
    <property type="match status" value="1"/>
</dbReference>
<feature type="compositionally biased region" description="Basic and acidic residues" evidence="8">
    <location>
        <begin position="203"/>
        <end position="224"/>
    </location>
</feature>
<keyword evidence="10" id="KW-1185">Reference proteome</keyword>
<dbReference type="Proteomes" id="UP000695562">
    <property type="component" value="Unassembled WGS sequence"/>
</dbReference>
<evidence type="ECO:0000256" key="5">
    <source>
        <dbReference type="ARBA" id="ARBA00022927"/>
    </source>
</evidence>
<keyword evidence="7" id="KW-0175">Coiled coil</keyword>
<keyword evidence="5" id="KW-0653">Protein transport</keyword>
<dbReference type="GO" id="GO:0032511">
    <property type="term" value="P:late endosome to vacuole transport via multivesicular body sorting pathway"/>
    <property type="evidence" value="ECO:0007669"/>
    <property type="project" value="TreeGrafter"/>
</dbReference>
<evidence type="ECO:0000256" key="6">
    <source>
        <dbReference type="ARBA" id="ARBA00023136"/>
    </source>
</evidence>
<keyword evidence="4" id="KW-0967">Endosome</keyword>
<evidence type="ECO:0000313" key="10">
    <source>
        <dbReference type="Proteomes" id="UP000695562"/>
    </source>
</evidence>
<dbReference type="PANTHER" id="PTHR22761:SF5">
    <property type="entry name" value="CHARGED MULTIVESICULAR BODY PROTEIN 6"/>
    <property type="match status" value="1"/>
</dbReference>
<comment type="similarity">
    <text evidence="2">Belongs to the SNF7 family.</text>
</comment>
<protein>
    <recommendedName>
        <fullName evidence="11">SNF7 family protein</fullName>
    </recommendedName>
</protein>
<evidence type="ECO:0000313" key="9">
    <source>
        <dbReference type="EMBL" id="KAF2073544.1"/>
    </source>
</evidence>
<keyword evidence="3" id="KW-0813">Transport</keyword>
<name>A0A8J4V742_9MYCE</name>
<dbReference type="OrthoDB" id="441172at2759"/>
<evidence type="ECO:0000256" key="8">
    <source>
        <dbReference type="SAM" id="MobiDB-lite"/>
    </source>
</evidence>
<dbReference type="PANTHER" id="PTHR22761">
    <property type="entry name" value="CHARGED MULTIVESICULAR BODY PROTEIN"/>
    <property type="match status" value="1"/>
</dbReference>
<feature type="region of interest" description="Disordered" evidence="8">
    <location>
        <begin position="195"/>
        <end position="224"/>
    </location>
</feature>
<dbReference type="GO" id="GO:0015031">
    <property type="term" value="P:protein transport"/>
    <property type="evidence" value="ECO:0007669"/>
    <property type="project" value="UniProtKB-KW"/>
</dbReference>
<comment type="caution">
    <text evidence="9">The sequence shown here is derived from an EMBL/GenBank/DDBJ whole genome shotgun (WGS) entry which is preliminary data.</text>
</comment>
<evidence type="ECO:0000256" key="7">
    <source>
        <dbReference type="SAM" id="Coils"/>
    </source>
</evidence>
<sequence>MGLLFSHCAGGGRQKNNKISNTDKAVLDLKIQRDKLKQLQTQINLVILRETAIAKECAKSNKKPQALLALKKKKYQEKMLEDSLQNLSNVEELINNIEQSEIQVQIFESLKKGNNALKDIQKELSLEDVEKLMEETEEAIQYQNDISEALSGKFSQDEEDALLQELDDMEKQMLQLPDVPKDKIDVPIEHIIQAPGKLIETQEAEREREREKQREREREPQMAV</sequence>
<dbReference type="EMBL" id="AJWJ01000197">
    <property type="protein sequence ID" value="KAF2073544.1"/>
    <property type="molecule type" value="Genomic_DNA"/>
</dbReference>
<dbReference type="GO" id="GO:0005771">
    <property type="term" value="C:multivesicular body"/>
    <property type="evidence" value="ECO:0007669"/>
    <property type="project" value="TreeGrafter"/>
</dbReference>
<evidence type="ECO:0000256" key="4">
    <source>
        <dbReference type="ARBA" id="ARBA00022753"/>
    </source>
</evidence>
<evidence type="ECO:0000256" key="1">
    <source>
        <dbReference type="ARBA" id="ARBA00004608"/>
    </source>
</evidence>
<accession>A0A8J4V742</accession>
<feature type="coiled-coil region" evidence="7">
    <location>
        <begin position="80"/>
        <end position="146"/>
    </location>
</feature>
<proteinExistence type="inferred from homology"/>